<dbReference type="Pfam" id="PF24626">
    <property type="entry name" value="SH3_Tf2-1"/>
    <property type="match status" value="1"/>
</dbReference>
<reference evidence="2" key="1">
    <citation type="submission" date="2023-08" db="EMBL/GenBank/DDBJ databases">
        <title>A de novo genome assembly of Solanum verrucosum Schlechtendal, a Mexican diploid species geographically isolated from the other diploid A-genome species in potato relatives.</title>
        <authorList>
            <person name="Hosaka K."/>
        </authorList>
    </citation>
    <scope>NUCLEOTIDE SEQUENCE</scope>
    <source>
        <tissue evidence="2">Young leaves</tissue>
    </source>
</reference>
<dbReference type="InterPro" id="IPR032675">
    <property type="entry name" value="LRR_dom_sf"/>
</dbReference>
<accession>A0AAF0TZG4</accession>
<name>A0AAF0TZG4_SOLVR</name>
<sequence length="616" mass="68645">MGLESLKELYSNDDDFEKVFGECQVSLNRCIQVVKKGNELELPAKSCTQPHGLYTPLPIPSGLWLDIFMNFVVGLPRTRKGKDNIFVDVDRFSKMAHFIACDKSDDASHVSTLFVHNVMKLHGIPQTIVSDRDSKFLSHFWRCLWGNLGTKLLFSTSCHPQMDGQTEVVNRTLGNMLRDMVKGKLLKERFSRKRKNKCMPRGDGPFQVLEKIGDNAYNIDLPKNGVFFKASYPSSRQSSLLLSRGQNRNVNFSPRKRICVTTTSENFKQRNHPSIEILLDTCLFEVFKCLPSGQETSVCACVSKRWLTLLSSIHKDEIAEFNGIEGEGSLFRSLVGREATYVRLAAIVVGTANRGGLAKLSIRGDNPCHDVTDAGLKAIARCCPTLRDLSLWNVSFVGDEGLSEIAHGCHLLDIFQCPTITDNSLLAVAKKCTHLTFLTIDSCSKIGNKSPKVVGQNCPNLKLVILKNCPFIKDKEIEDLFYSAGTILTEVELQTLHISDISLKIISHYGIELTSLAVGELRRIIVRDFWVMGIGQCLHKLKALSISASKGVNDLGLHVICKACPNLKLFCVRKSVVLSDNGLVACVKASVSLQNLQLKECHLITHAGFFWYTFEL</sequence>
<keyword evidence="3" id="KW-1185">Reference proteome</keyword>
<evidence type="ECO:0000259" key="1">
    <source>
        <dbReference type="PROSITE" id="PS50994"/>
    </source>
</evidence>
<feature type="domain" description="Integrase catalytic" evidence="1">
    <location>
        <begin position="54"/>
        <end position="178"/>
    </location>
</feature>
<organism evidence="2 3">
    <name type="scientific">Solanum verrucosum</name>
    <dbReference type="NCBI Taxonomy" id="315347"/>
    <lineage>
        <taxon>Eukaryota</taxon>
        <taxon>Viridiplantae</taxon>
        <taxon>Streptophyta</taxon>
        <taxon>Embryophyta</taxon>
        <taxon>Tracheophyta</taxon>
        <taxon>Spermatophyta</taxon>
        <taxon>Magnoliopsida</taxon>
        <taxon>eudicotyledons</taxon>
        <taxon>Gunneridae</taxon>
        <taxon>Pentapetalae</taxon>
        <taxon>asterids</taxon>
        <taxon>lamiids</taxon>
        <taxon>Solanales</taxon>
        <taxon>Solanaceae</taxon>
        <taxon>Solanoideae</taxon>
        <taxon>Solaneae</taxon>
        <taxon>Solanum</taxon>
    </lineage>
</organism>
<dbReference type="Gene3D" id="3.80.10.10">
    <property type="entry name" value="Ribonuclease Inhibitor"/>
    <property type="match status" value="2"/>
</dbReference>
<dbReference type="Proteomes" id="UP001234989">
    <property type="component" value="Chromosome 6"/>
</dbReference>
<dbReference type="InterPro" id="IPR012337">
    <property type="entry name" value="RNaseH-like_sf"/>
</dbReference>
<dbReference type="Gene3D" id="3.30.420.10">
    <property type="entry name" value="Ribonuclease H-like superfamily/Ribonuclease H"/>
    <property type="match status" value="1"/>
</dbReference>
<dbReference type="SUPFAM" id="SSF53098">
    <property type="entry name" value="Ribonuclease H-like"/>
    <property type="match status" value="1"/>
</dbReference>
<dbReference type="GO" id="GO:0003676">
    <property type="term" value="F:nucleic acid binding"/>
    <property type="evidence" value="ECO:0007669"/>
    <property type="project" value="InterPro"/>
</dbReference>
<protein>
    <recommendedName>
        <fullName evidence="1">Integrase catalytic domain-containing protein</fullName>
    </recommendedName>
</protein>
<dbReference type="InterPro" id="IPR001584">
    <property type="entry name" value="Integrase_cat-core"/>
</dbReference>
<dbReference type="InterPro" id="IPR036397">
    <property type="entry name" value="RNaseH_sf"/>
</dbReference>
<proteinExistence type="predicted"/>
<dbReference type="PROSITE" id="PS50994">
    <property type="entry name" value="INTEGRASE"/>
    <property type="match status" value="1"/>
</dbReference>
<dbReference type="PANTHER" id="PTHR35046">
    <property type="entry name" value="ZINC KNUCKLE (CCHC-TYPE) FAMILY PROTEIN"/>
    <property type="match status" value="1"/>
</dbReference>
<evidence type="ECO:0000313" key="3">
    <source>
        <dbReference type="Proteomes" id="UP001234989"/>
    </source>
</evidence>
<dbReference type="GO" id="GO:0015074">
    <property type="term" value="P:DNA integration"/>
    <property type="evidence" value="ECO:0007669"/>
    <property type="project" value="InterPro"/>
</dbReference>
<dbReference type="AlphaFoldDB" id="A0AAF0TZG4"/>
<gene>
    <name evidence="2" type="ORF">MTR67_027115</name>
</gene>
<dbReference type="SUPFAM" id="SSF52047">
    <property type="entry name" value="RNI-like"/>
    <property type="match status" value="1"/>
</dbReference>
<dbReference type="InterPro" id="IPR006553">
    <property type="entry name" value="Leu-rich_rpt_Cys-con_subtyp"/>
</dbReference>
<dbReference type="SMART" id="SM00367">
    <property type="entry name" value="LRR_CC"/>
    <property type="match status" value="5"/>
</dbReference>
<dbReference type="InterPro" id="IPR056924">
    <property type="entry name" value="SH3_Tf2-1"/>
</dbReference>
<evidence type="ECO:0000313" key="2">
    <source>
        <dbReference type="EMBL" id="WMV33730.1"/>
    </source>
</evidence>
<dbReference type="EMBL" id="CP133617">
    <property type="protein sequence ID" value="WMV33730.1"/>
    <property type="molecule type" value="Genomic_DNA"/>
</dbReference>
<dbReference type="PANTHER" id="PTHR35046:SF9">
    <property type="entry name" value="RNA-DIRECTED DNA POLYMERASE"/>
    <property type="match status" value="1"/>
</dbReference>